<name>A0AAV4NUQ5_9ARAC</name>
<dbReference type="AlphaFoldDB" id="A0AAV4NUQ5"/>
<keyword evidence="2" id="KW-1185">Reference proteome</keyword>
<protein>
    <submittedName>
        <fullName evidence="1">Uncharacterized protein</fullName>
    </submittedName>
</protein>
<comment type="caution">
    <text evidence="1">The sequence shown here is derived from an EMBL/GenBank/DDBJ whole genome shotgun (WGS) entry which is preliminary data.</text>
</comment>
<evidence type="ECO:0000313" key="2">
    <source>
        <dbReference type="Proteomes" id="UP001054837"/>
    </source>
</evidence>
<accession>A0AAV4NUQ5</accession>
<proteinExistence type="predicted"/>
<sequence length="95" mass="10521">MIRNFIPRELGHSKTGVTLRGTHRIPAKGRSDLFPPSTDPHLGIFGLSTWYHVNEFLPALSLQIFIVPLRYQSVEQFAFCDHAAATAPSVAVSCD</sequence>
<evidence type="ECO:0000313" key="1">
    <source>
        <dbReference type="EMBL" id="GIX88118.1"/>
    </source>
</evidence>
<dbReference type="Proteomes" id="UP001054837">
    <property type="component" value="Unassembled WGS sequence"/>
</dbReference>
<dbReference type="EMBL" id="BPLQ01002043">
    <property type="protein sequence ID" value="GIX88118.1"/>
    <property type="molecule type" value="Genomic_DNA"/>
</dbReference>
<organism evidence="1 2">
    <name type="scientific">Caerostris darwini</name>
    <dbReference type="NCBI Taxonomy" id="1538125"/>
    <lineage>
        <taxon>Eukaryota</taxon>
        <taxon>Metazoa</taxon>
        <taxon>Ecdysozoa</taxon>
        <taxon>Arthropoda</taxon>
        <taxon>Chelicerata</taxon>
        <taxon>Arachnida</taxon>
        <taxon>Araneae</taxon>
        <taxon>Araneomorphae</taxon>
        <taxon>Entelegynae</taxon>
        <taxon>Araneoidea</taxon>
        <taxon>Araneidae</taxon>
        <taxon>Caerostris</taxon>
    </lineage>
</organism>
<gene>
    <name evidence="1" type="ORF">CDAR_444851</name>
</gene>
<reference evidence="1 2" key="1">
    <citation type="submission" date="2021-06" db="EMBL/GenBank/DDBJ databases">
        <title>Caerostris darwini draft genome.</title>
        <authorList>
            <person name="Kono N."/>
            <person name="Arakawa K."/>
        </authorList>
    </citation>
    <scope>NUCLEOTIDE SEQUENCE [LARGE SCALE GENOMIC DNA]</scope>
</reference>